<feature type="compositionally biased region" description="Acidic residues" evidence="1">
    <location>
        <begin position="94"/>
        <end position="104"/>
    </location>
</feature>
<feature type="compositionally biased region" description="Low complexity" evidence="1">
    <location>
        <begin position="65"/>
        <end position="93"/>
    </location>
</feature>
<evidence type="ECO:0000313" key="2">
    <source>
        <dbReference type="EMBL" id="KAL1840174.1"/>
    </source>
</evidence>
<feature type="compositionally biased region" description="Pro residues" evidence="1">
    <location>
        <begin position="232"/>
        <end position="243"/>
    </location>
</feature>
<feature type="compositionally biased region" description="Low complexity" evidence="1">
    <location>
        <begin position="41"/>
        <end position="56"/>
    </location>
</feature>
<reference evidence="2 3" key="1">
    <citation type="journal article" date="2024" name="Commun. Biol.">
        <title>Comparative genomic analysis of thermophilic fungi reveals convergent evolutionary adaptations and gene losses.</title>
        <authorList>
            <person name="Steindorff A.S."/>
            <person name="Aguilar-Pontes M.V."/>
            <person name="Robinson A.J."/>
            <person name="Andreopoulos B."/>
            <person name="LaButti K."/>
            <person name="Kuo A."/>
            <person name="Mondo S."/>
            <person name="Riley R."/>
            <person name="Otillar R."/>
            <person name="Haridas S."/>
            <person name="Lipzen A."/>
            <person name="Grimwood J."/>
            <person name="Schmutz J."/>
            <person name="Clum A."/>
            <person name="Reid I.D."/>
            <person name="Moisan M.C."/>
            <person name="Butler G."/>
            <person name="Nguyen T.T.M."/>
            <person name="Dewar K."/>
            <person name="Conant G."/>
            <person name="Drula E."/>
            <person name="Henrissat B."/>
            <person name="Hansel C."/>
            <person name="Singer S."/>
            <person name="Hutchinson M.I."/>
            <person name="de Vries R.P."/>
            <person name="Natvig D.O."/>
            <person name="Powell A.J."/>
            <person name="Tsang A."/>
            <person name="Grigoriev I.V."/>
        </authorList>
    </citation>
    <scope>NUCLEOTIDE SEQUENCE [LARGE SCALE GENOMIC DNA]</scope>
    <source>
        <strain evidence="2 3">CBS 620.91</strain>
    </source>
</reference>
<keyword evidence="3" id="KW-1185">Reference proteome</keyword>
<proteinExistence type="predicted"/>
<feature type="compositionally biased region" description="Polar residues" evidence="1">
    <location>
        <begin position="1"/>
        <end position="40"/>
    </location>
</feature>
<evidence type="ECO:0000313" key="3">
    <source>
        <dbReference type="Proteomes" id="UP001583172"/>
    </source>
</evidence>
<feature type="compositionally biased region" description="Basic and acidic residues" evidence="1">
    <location>
        <begin position="267"/>
        <end position="278"/>
    </location>
</feature>
<feature type="region of interest" description="Disordered" evidence="1">
    <location>
        <begin position="1"/>
        <end position="284"/>
    </location>
</feature>
<sequence length="284" mass="29739">MSADNGLSTSPSADMSRQRRGSLSTASAFTTLFRNNSVSQPSAAPFPTPLAAAAATDPRRKLSVTTLGLTGTGTSPTTPSALLRRASLSTSSDSVDENVVDDDDGTRTAPPVNPFTRRMSFGPPSAPRPGARGSISPSTNGTQPMPIRRSSTLCGSPPTLPLASASIGGYTWGKILSNPTTPASPSRADLGSPPPRSDQGFNWSDRLRSRAESITTTSRPSFSFPTGLGSSPPRPGPAPPMPTPRRDRAASVSDMPAPPAQVPKPRAKPDHFQERILKGDFYMD</sequence>
<name>A0ABR3VE83_HUMIN</name>
<dbReference type="EMBL" id="JAZGSY010000124">
    <property type="protein sequence ID" value="KAL1840174.1"/>
    <property type="molecule type" value="Genomic_DNA"/>
</dbReference>
<organism evidence="2 3">
    <name type="scientific">Humicola insolens</name>
    <name type="common">Soft-rot fungus</name>
    <dbReference type="NCBI Taxonomy" id="85995"/>
    <lineage>
        <taxon>Eukaryota</taxon>
        <taxon>Fungi</taxon>
        <taxon>Dikarya</taxon>
        <taxon>Ascomycota</taxon>
        <taxon>Pezizomycotina</taxon>
        <taxon>Sordariomycetes</taxon>
        <taxon>Sordariomycetidae</taxon>
        <taxon>Sordariales</taxon>
        <taxon>Chaetomiaceae</taxon>
        <taxon>Mycothermus</taxon>
    </lineage>
</organism>
<gene>
    <name evidence="2" type="ORF">VTJ49DRAFT_748</name>
</gene>
<feature type="compositionally biased region" description="Low complexity" evidence="1">
    <location>
        <begin position="213"/>
        <end position="226"/>
    </location>
</feature>
<accession>A0ABR3VE83</accession>
<feature type="compositionally biased region" description="Polar residues" evidence="1">
    <location>
        <begin position="135"/>
        <end position="154"/>
    </location>
</feature>
<evidence type="ECO:0000256" key="1">
    <source>
        <dbReference type="SAM" id="MobiDB-lite"/>
    </source>
</evidence>
<dbReference type="Proteomes" id="UP001583172">
    <property type="component" value="Unassembled WGS sequence"/>
</dbReference>
<protein>
    <submittedName>
        <fullName evidence="2">Uncharacterized protein</fullName>
    </submittedName>
</protein>
<comment type="caution">
    <text evidence="2">The sequence shown here is derived from an EMBL/GenBank/DDBJ whole genome shotgun (WGS) entry which is preliminary data.</text>
</comment>